<organism evidence="4 5">
    <name type="scientific">Collybia nuda</name>
    <dbReference type="NCBI Taxonomy" id="64659"/>
    <lineage>
        <taxon>Eukaryota</taxon>
        <taxon>Fungi</taxon>
        <taxon>Dikarya</taxon>
        <taxon>Basidiomycota</taxon>
        <taxon>Agaricomycotina</taxon>
        <taxon>Agaricomycetes</taxon>
        <taxon>Agaricomycetidae</taxon>
        <taxon>Agaricales</taxon>
        <taxon>Tricholomatineae</taxon>
        <taxon>Clitocybaceae</taxon>
        <taxon>Collybia</taxon>
    </lineage>
</organism>
<dbReference type="GO" id="GO:0005576">
    <property type="term" value="C:extracellular region"/>
    <property type="evidence" value="ECO:0007669"/>
    <property type="project" value="InterPro"/>
</dbReference>
<dbReference type="GO" id="GO:0030248">
    <property type="term" value="F:cellulose binding"/>
    <property type="evidence" value="ECO:0007669"/>
    <property type="project" value="InterPro"/>
</dbReference>
<dbReference type="SMART" id="SM00236">
    <property type="entry name" value="fCBD"/>
    <property type="match status" value="1"/>
</dbReference>
<keyword evidence="5" id="KW-1185">Reference proteome</keyword>
<dbReference type="AlphaFoldDB" id="A0A9P6CGK6"/>
<dbReference type="InterPro" id="IPR035971">
    <property type="entry name" value="CBD_sf"/>
</dbReference>
<comment type="caution">
    <text evidence="4">The sequence shown here is derived from an EMBL/GenBank/DDBJ whole genome shotgun (WGS) entry which is preliminary data.</text>
</comment>
<dbReference type="OrthoDB" id="2905560at2759"/>
<reference evidence="4" key="1">
    <citation type="submission" date="2020-11" db="EMBL/GenBank/DDBJ databases">
        <authorList>
            <consortium name="DOE Joint Genome Institute"/>
            <person name="Ahrendt S."/>
            <person name="Riley R."/>
            <person name="Andreopoulos W."/>
            <person name="Labutti K."/>
            <person name="Pangilinan J."/>
            <person name="Ruiz-Duenas F.J."/>
            <person name="Barrasa J.M."/>
            <person name="Sanchez-Garcia M."/>
            <person name="Camarero S."/>
            <person name="Miyauchi S."/>
            <person name="Serrano A."/>
            <person name="Linde D."/>
            <person name="Babiker R."/>
            <person name="Drula E."/>
            <person name="Ayuso-Fernandez I."/>
            <person name="Pacheco R."/>
            <person name="Padilla G."/>
            <person name="Ferreira P."/>
            <person name="Barriuso J."/>
            <person name="Kellner H."/>
            <person name="Castanera R."/>
            <person name="Alfaro M."/>
            <person name="Ramirez L."/>
            <person name="Pisabarro A.G."/>
            <person name="Kuo A."/>
            <person name="Tritt A."/>
            <person name="Lipzen A."/>
            <person name="He G."/>
            <person name="Yan M."/>
            <person name="Ng V."/>
            <person name="Cullen D."/>
            <person name="Martin F."/>
            <person name="Rosso M.-N."/>
            <person name="Henrissat B."/>
            <person name="Hibbett D."/>
            <person name="Martinez A.T."/>
            <person name="Grigoriev I.V."/>
        </authorList>
    </citation>
    <scope>NUCLEOTIDE SEQUENCE</scope>
    <source>
        <strain evidence="4">CBS 247.69</strain>
    </source>
</reference>
<sequence length="81" mass="8848">MPAPRSFLFVALTSSLSFAAAQAVPWAQCGGIGYAGPTTCVPLHSCIFLNECQLRSRIRTRTRIYNLTFPLRSQTTVNASL</sequence>
<evidence type="ECO:0000313" key="5">
    <source>
        <dbReference type="Proteomes" id="UP000807353"/>
    </source>
</evidence>
<dbReference type="InterPro" id="IPR000254">
    <property type="entry name" value="CBD"/>
</dbReference>
<proteinExistence type="predicted"/>
<protein>
    <recommendedName>
        <fullName evidence="3">CBM1 domain-containing protein</fullName>
    </recommendedName>
</protein>
<feature type="signal peptide" evidence="2">
    <location>
        <begin position="1"/>
        <end position="23"/>
    </location>
</feature>
<name>A0A9P6CGK6_9AGAR</name>
<dbReference type="SUPFAM" id="SSF57180">
    <property type="entry name" value="Cellulose-binding domain"/>
    <property type="match status" value="1"/>
</dbReference>
<evidence type="ECO:0000259" key="3">
    <source>
        <dbReference type="PROSITE" id="PS51164"/>
    </source>
</evidence>
<evidence type="ECO:0000256" key="2">
    <source>
        <dbReference type="SAM" id="SignalP"/>
    </source>
</evidence>
<evidence type="ECO:0000313" key="4">
    <source>
        <dbReference type="EMBL" id="KAF9465172.1"/>
    </source>
</evidence>
<accession>A0A9P6CGK6</accession>
<feature type="domain" description="CBM1" evidence="3">
    <location>
        <begin position="21"/>
        <end position="59"/>
    </location>
</feature>
<dbReference type="Proteomes" id="UP000807353">
    <property type="component" value="Unassembled WGS sequence"/>
</dbReference>
<dbReference type="Pfam" id="PF00734">
    <property type="entry name" value="CBM_1"/>
    <property type="match status" value="1"/>
</dbReference>
<dbReference type="GO" id="GO:0005975">
    <property type="term" value="P:carbohydrate metabolic process"/>
    <property type="evidence" value="ECO:0007669"/>
    <property type="project" value="InterPro"/>
</dbReference>
<dbReference type="PROSITE" id="PS51164">
    <property type="entry name" value="CBM1_2"/>
    <property type="match status" value="1"/>
</dbReference>
<dbReference type="EMBL" id="MU150249">
    <property type="protein sequence ID" value="KAF9465172.1"/>
    <property type="molecule type" value="Genomic_DNA"/>
</dbReference>
<gene>
    <name evidence="4" type="ORF">BDZ94DRAFT_1254703</name>
</gene>
<feature type="chain" id="PRO_5040408212" description="CBM1 domain-containing protein" evidence="2">
    <location>
        <begin position="24"/>
        <end position="81"/>
    </location>
</feature>
<keyword evidence="1 2" id="KW-0732">Signal</keyword>
<evidence type="ECO:0000256" key="1">
    <source>
        <dbReference type="ARBA" id="ARBA00022729"/>
    </source>
</evidence>